<proteinExistence type="predicted"/>
<reference evidence="2 3" key="1">
    <citation type="submission" date="2018-10" db="EMBL/GenBank/DDBJ databases">
        <title>Falsibacillus sp. genome draft.</title>
        <authorList>
            <person name="Shi S."/>
        </authorList>
    </citation>
    <scope>NUCLEOTIDE SEQUENCE [LARGE SCALE GENOMIC DNA]</scope>
    <source>
        <strain evidence="2 3">GY 10110</strain>
    </source>
</reference>
<gene>
    <name evidence="2" type="ORF">D9X91_19725</name>
</gene>
<dbReference type="Gene3D" id="1.20.120.450">
    <property type="entry name" value="dinb family like domain"/>
    <property type="match status" value="1"/>
</dbReference>
<dbReference type="OrthoDB" id="9798830at2"/>
<name>A0A3L7JPX7_9BACI</name>
<dbReference type="SUPFAM" id="SSF109854">
    <property type="entry name" value="DinB/YfiT-like putative metalloenzymes"/>
    <property type="match status" value="1"/>
</dbReference>
<comment type="caution">
    <text evidence="2">The sequence shown here is derived from an EMBL/GenBank/DDBJ whole genome shotgun (WGS) entry which is preliminary data.</text>
</comment>
<dbReference type="Pfam" id="PF12867">
    <property type="entry name" value="DinB_2"/>
    <property type="match status" value="1"/>
</dbReference>
<evidence type="ECO:0000313" key="2">
    <source>
        <dbReference type="EMBL" id="RLQ92305.1"/>
    </source>
</evidence>
<dbReference type="RefSeq" id="WP_121682370.1">
    <property type="nucleotide sequence ID" value="NZ_RCVZ01000019.1"/>
</dbReference>
<evidence type="ECO:0000313" key="3">
    <source>
        <dbReference type="Proteomes" id="UP000276770"/>
    </source>
</evidence>
<feature type="domain" description="DinB-like" evidence="1">
    <location>
        <begin position="28"/>
        <end position="141"/>
    </location>
</feature>
<dbReference type="Proteomes" id="UP000276770">
    <property type="component" value="Unassembled WGS sequence"/>
</dbReference>
<sequence length="156" mass="18159">MDRIELLINGLDSTYDKESWYAPLKDSIEGLTAEQARWKPAGDAAKSIWENLNHLLYYKERLAANLEGEDWPYNLSGDENFHFTEPTNDDHAWAKVVERVDKAHHRLKEILNKTSAEELDQKSLDAKLVDIFLHEAYHTGQIMQIRKLQGAWPEQR</sequence>
<dbReference type="EMBL" id="RCVZ01000019">
    <property type="protein sequence ID" value="RLQ92305.1"/>
    <property type="molecule type" value="Genomic_DNA"/>
</dbReference>
<evidence type="ECO:0000259" key="1">
    <source>
        <dbReference type="Pfam" id="PF12867"/>
    </source>
</evidence>
<organism evidence="2 3">
    <name type="scientific">Falsibacillus albus</name>
    <dbReference type="NCBI Taxonomy" id="2478915"/>
    <lineage>
        <taxon>Bacteria</taxon>
        <taxon>Bacillati</taxon>
        <taxon>Bacillota</taxon>
        <taxon>Bacilli</taxon>
        <taxon>Bacillales</taxon>
        <taxon>Bacillaceae</taxon>
        <taxon>Falsibacillus</taxon>
    </lineage>
</organism>
<protein>
    <submittedName>
        <fullName evidence="2">DinB family protein</fullName>
    </submittedName>
</protein>
<dbReference type="AlphaFoldDB" id="A0A3L7JPX7"/>
<dbReference type="InterPro" id="IPR034660">
    <property type="entry name" value="DinB/YfiT-like"/>
</dbReference>
<accession>A0A3L7JPX7</accession>
<dbReference type="InterPro" id="IPR024775">
    <property type="entry name" value="DinB-like"/>
</dbReference>
<keyword evidence="3" id="KW-1185">Reference proteome</keyword>